<dbReference type="AlphaFoldDB" id="A0A4Z2GI01"/>
<evidence type="ECO:0000256" key="1">
    <source>
        <dbReference type="SAM" id="MobiDB-lite"/>
    </source>
</evidence>
<comment type="caution">
    <text evidence="2">The sequence shown here is derived from an EMBL/GenBank/DDBJ whole genome shotgun (WGS) entry which is preliminary data.</text>
</comment>
<feature type="compositionally biased region" description="Basic and acidic residues" evidence="1">
    <location>
        <begin position="381"/>
        <end position="390"/>
    </location>
</feature>
<dbReference type="Proteomes" id="UP000314294">
    <property type="component" value="Unassembled WGS sequence"/>
</dbReference>
<accession>A0A4Z2GI01</accession>
<gene>
    <name evidence="2" type="ORF">EYF80_036979</name>
</gene>
<dbReference type="EMBL" id="SRLO01000535">
    <property type="protein sequence ID" value="TNN52805.1"/>
    <property type="molecule type" value="Genomic_DNA"/>
</dbReference>
<sequence>MVEDSVEVVALEAEPCSVPEGSVGPGAGEVTVAMEVTNTFDWSVLGSVPLRGGVESEVSSDVEAEEVLLLEEEVTDSRVLSPGRLMLVELSVLSVWTAAWDVRAEASPSWRGVCGHQGLRLARRTAEQGRCAMGSVAPHCTSASSPFSSENILLFRSKPKLSISFCFALEVHGHAEEGVVDEAVGEQEVNGDDGGQHINLTDENEGHDIPPCPAPFTHPSSQEGQRGDDPLLGNALEDPGCSVQAAHAGSQGGDVEAQQKEEAHQGDLEEEEKQTHGGRGWDGPQKEDKDQIQEPPVGHQQHTTQDCYNRCFITINRGTCHHSSTSEWLKGPCWELGTWNAFVILAVDLQCQWISSRQSKPFLYGIFMTPNPTWIKVRKGADDKVQRGDSQHGQQQQLESDNPLDTSQVDSKQCQQHHCRHAAHRPLALQTEQLRHGLRETCDVHGSSYALRGNVKDKRMKKRIVVQNQPQKAP</sequence>
<feature type="compositionally biased region" description="Basic and acidic residues" evidence="1">
    <location>
        <begin position="257"/>
        <end position="267"/>
    </location>
</feature>
<evidence type="ECO:0000313" key="2">
    <source>
        <dbReference type="EMBL" id="TNN52805.1"/>
    </source>
</evidence>
<evidence type="ECO:0000313" key="3">
    <source>
        <dbReference type="Proteomes" id="UP000314294"/>
    </source>
</evidence>
<feature type="region of interest" description="Disordered" evidence="1">
    <location>
        <begin position="381"/>
        <end position="407"/>
    </location>
</feature>
<proteinExistence type="predicted"/>
<feature type="compositionally biased region" description="Polar residues" evidence="1">
    <location>
        <begin position="398"/>
        <end position="407"/>
    </location>
</feature>
<keyword evidence="3" id="KW-1185">Reference proteome</keyword>
<reference evidence="2 3" key="1">
    <citation type="submission" date="2019-03" db="EMBL/GenBank/DDBJ databases">
        <title>First draft genome of Liparis tanakae, snailfish: a comprehensive survey of snailfish specific genes.</title>
        <authorList>
            <person name="Kim W."/>
            <person name="Song I."/>
            <person name="Jeong J.-H."/>
            <person name="Kim D."/>
            <person name="Kim S."/>
            <person name="Ryu S."/>
            <person name="Song J.Y."/>
            <person name="Lee S.K."/>
        </authorList>
    </citation>
    <scope>NUCLEOTIDE SEQUENCE [LARGE SCALE GENOMIC DNA]</scope>
    <source>
        <tissue evidence="2">Muscle</tissue>
    </source>
</reference>
<feature type="region of interest" description="Disordered" evidence="1">
    <location>
        <begin position="188"/>
        <end position="302"/>
    </location>
</feature>
<organism evidence="2 3">
    <name type="scientific">Liparis tanakae</name>
    <name type="common">Tanaka's snailfish</name>
    <dbReference type="NCBI Taxonomy" id="230148"/>
    <lineage>
        <taxon>Eukaryota</taxon>
        <taxon>Metazoa</taxon>
        <taxon>Chordata</taxon>
        <taxon>Craniata</taxon>
        <taxon>Vertebrata</taxon>
        <taxon>Euteleostomi</taxon>
        <taxon>Actinopterygii</taxon>
        <taxon>Neopterygii</taxon>
        <taxon>Teleostei</taxon>
        <taxon>Neoteleostei</taxon>
        <taxon>Acanthomorphata</taxon>
        <taxon>Eupercaria</taxon>
        <taxon>Perciformes</taxon>
        <taxon>Cottioidei</taxon>
        <taxon>Cottales</taxon>
        <taxon>Liparidae</taxon>
        <taxon>Liparis</taxon>
    </lineage>
</organism>
<protein>
    <submittedName>
        <fullName evidence="2">Uncharacterized protein</fullName>
    </submittedName>
</protein>
<name>A0A4Z2GI01_9TELE</name>